<dbReference type="InterPro" id="IPR001087">
    <property type="entry name" value="GDSL"/>
</dbReference>
<accession>A0ABD3GD87</accession>
<dbReference type="SUPFAM" id="SSF52266">
    <property type="entry name" value="SGNH hydrolase"/>
    <property type="match status" value="1"/>
</dbReference>
<organism evidence="4 5">
    <name type="scientific">Riccia sorocarpa</name>
    <dbReference type="NCBI Taxonomy" id="122646"/>
    <lineage>
        <taxon>Eukaryota</taxon>
        <taxon>Viridiplantae</taxon>
        <taxon>Streptophyta</taxon>
        <taxon>Embryophyta</taxon>
        <taxon>Marchantiophyta</taxon>
        <taxon>Marchantiopsida</taxon>
        <taxon>Marchantiidae</taxon>
        <taxon>Marchantiales</taxon>
        <taxon>Ricciaceae</taxon>
        <taxon>Riccia</taxon>
    </lineage>
</organism>
<evidence type="ECO:0000313" key="4">
    <source>
        <dbReference type="EMBL" id="KAL3677133.1"/>
    </source>
</evidence>
<dbReference type="PANTHER" id="PTHR22835">
    <property type="entry name" value="ZINC FINGER FYVE DOMAIN CONTAINING PROTEIN"/>
    <property type="match status" value="1"/>
</dbReference>
<comment type="caution">
    <text evidence="4">The sequence shown here is derived from an EMBL/GenBank/DDBJ whole genome shotgun (WGS) entry which is preliminary data.</text>
</comment>
<dbReference type="GO" id="GO:0016787">
    <property type="term" value="F:hydrolase activity"/>
    <property type="evidence" value="ECO:0007669"/>
    <property type="project" value="UniProtKB-KW"/>
</dbReference>
<keyword evidence="3" id="KW-0378">Hydrolase</keyword>
<evidence type="ECO:0008006" key="6">
    <source>
        <dbReference type="Google" id="ProtNLM"/>
    </source>
</evidence>
<evidence type="ECO:0000256" key="1">
    <source>
        <dbReference type="ARBA" id="ARBA00008668"/>
    </source>
</evidence>
<dbReference type="InterPro" id="IPR035669">
    <property type="entry name" value="SGNH_plant_lipase-like"/>
</dbReference>
<keyword evidence="5" id="KW-1185">Reference proteome</keyword>
<gene>
    <name evidence="4" type="ORF">R1sor_027081</name>
</gene>
<comment type="similarity">
    <text evidence="1">Belongs to the 'GDSL' lipolytic enzyme family.</text>
</comment>
<dbReference type="PANTHER" id="PTHR22835:SF658">
    <property type="entry name" value="GLYCOSIDE HYDROLASE FAMILY 19 CATALYTIC DOMAIN-CONTAINING PROTEIN"/>
    <property type="match status" value="1"/>
</dbReference>
<dbReference type="Proteomes" id="UP001633002">
    <property type="component" value="Unassembled WGS sequence"/>
</dbReference>
<proteinExistence type="inferred from homology"/>
<protein>
    <recommendedName>
        <fullName evidence="6">GDSL esterase/lipase</fullName>
    </recommendedName>
</protein>
<dbReference type="Pfam" id="PF00657">
    <property type="entry name" value="Lipase_GDSL"/>
    <property type="match status" value="1"/>
</dbReference>
<name>A0ABD3GD87_9MARC</name>
<evidence type="ECO:0000313" key="5">
    <source>
        <dbReference type="Proteomes" id="UP001633002"/>
    </source>
</evidence>
<dbReference type="InterPro" id="IPR036514">
    <property type="entry name" value="SGNH_hydro_sf"/>
</dbReference>
<dbReference type="AlphaFoldDB" id="A0ABD3GD87"/>
<dbReference type="Gene3D" id="3.40.50.1110">
    <property type="entry name" value="SGNH hydrolase"/>
    <property type="match status" value="1"/>
</dbReference>
<evidence type="ECO:0000256" key="2">
    <source>
        <dbReference type="ARBA" id="ARBA00022729"/>
    </source>
</evidence>
<reference evidence="4 5" key="1">
    <citation type="submission" date="2024-09" db="EMBL/GenBank/DDBJ databases">
        <title>Chromosome-scale assembly of Riccia sorocarpa.</title>
        <authorList>
            <person name="Paukszto L."/>
        </authorList>
    </citation>
    <scope>NUCLEOTIDE SEQUENCE [LARGE SCALE GENOMIC DNA]</scope>
    <source>
        <strain evidence="4">LP-2024</strain>
        <tissue evidence="4">Aerial parts of the thallus</tissue>
    </source>
</reference>
<dbReference type="EMBL" id="JBJQOH010000008">
    <property type="protein sequence ID" value="KAL3677133.1"/>
    <property type="molecule type" value="Genomic_DNA"/>
</dbReference>
<evidence type="ECO:0000256" key="3">
    <source>
        <dbReference type="ARBA" id="ARBA00022801"/>
    </source>
</evidence>
<dbReference type="CDD" id="cd01837">
    <property type="entry name" value="SGNH_plant_lipase_like"/>
    <property type="match status" value="1"/>
</dbReference>
<sequence>MYSARAALEIGNLPQRKPRRFQRVLSTHMGQSIVRSGSFRGATRDEQAQVVWMLSFVASACVAQAEEEQQLSVTCPPALFSFGTSLSDTGNRDFVYPDNTFADLRPYGSTFPGHPDCRFSDGRLIVDFFASAFGFPFIEPIITNDELDYTHGVNLAFSGAWTIPQGLPYFFDVQVDEFAVFRGRALSRAAYQSYVPTLKSFDDGLYIVFFGRNDFTNSYWQQQMSPAEAQETLVPKVLEAIVDGIKRLYDEGAWNFMVFNVNPQGCQPQYLTLFGDLDAERDENGCLASYNRVIRVFNSRLLEAVRTLRAELNGSTVFHADFYGICKEVFDSPQDFGFSPEKTLTSCCGTGGRYKYDPIARCGYRGMWKGEFVDVTTPCEKPSDYVSWDGVHFTEAFYNHAAKRLLTGKFLDPPVDLSKTCNLDFKSFELSQPQHSST</sequence>
<keyword evidence="2" id="KW-0732">Signal</keyword>